<feature type="region of interest" description="Disordered" evidence="5">
    <location>
        <begin position="1"/>
        <end position="20"/>
    </location>
</feature>
<sequence length="462" mass="51448">MLTSILPVSRPGQRDHRRPRTVATSAAVAAVLASFFLCLVTTGDVVRADDDARPNIVLIMADDMGYECVGANGGTSYSTPHLDRMAETGLRFTNAHSQPICTPTRVQIMTGLYNHRNYIRFGLLDPGATTFAHVLEQAGYTTCIAGKWQLKGGMEGPVHFGFDEYCLWQLTRRPSRYPNPGFEINGEEVDYNDGQYGPDIASDYICDFIERNRDRRFFAYYPMILPHWPFEPTPDSPDWDPSAEGVLKGHGKNRYFADMVAYTDKMVGKILRRLDELGLRENTLVIFTGDNGTYTGITSRMGNRKVKGGKGKTTDNGTHVPFIASWPGTVEPGVAKDLVDFTDILPTLAALAETELPADIPFDGYSLVPVLKGTGRSPRDSIYCWYERNGKRDKASQHVRDAKFKLYANDRFFDVQADPAEKHPLDVSALGDAAAARHAAFQKALKQRQRELEQVVLPDVPE</sequence>
<evidence type="ECO:0000256" key="4">
    <source>
        <dbReference type="ARBA" id="ARBA00022837"/>
    </source>
</evidence>
<dbReference type="InterPro" id="IPR017850">
    <property type="entry name" value="Alkaline_phosphatase_core_sf"/>
</dbReference>
<keyword evidence="2" id="KW-0479">Metal-binding</keyword>
<name>A0A517Z7Y4_9PLAN</name>
<reference evidence="7 8" key="1">
    <citation type="submission" date="2019-02" db="EMBL/GenBank/DDBJ databases">
        <title>Deep-cultivation of Planctomycetes and their phenomic and genomic characterization uncovers novel biology.</title>
        <authorList>
            <person name="Wiegand S."/>
            <person name="Jogler M."/>
            <person name="Boedeker C."/>
            <person name="Pinto D."/>
            <person name="Vollmers J."/>
            <person name="Rivas-Marin E."/>
            <person name="Kohn T."/>
            <person name="Peeters S.H."/>
            <person name="Heuer A."/>
            <person name="Rast P."/>
            <person name="Oberbeckmann S."/>
            <person name="Bunk B."/>
            <person name="Jeske O."/>
            <person name="Meyerdierks A."/>
            <person name="Storesund J.E."/>
            <person name="Kallscheuer N."/>
            <person name="Luecker S."/>
            <person name="Lage O.M."/>
            <person name="Pohl T."/>
            <person name="Merkel B.J."/>
            <person name="Hornburger P."/>
            <person name="Mueller R.-W."/>
            <person name="Bruemmer F."/>
            <person name="Labrenz M."/>
            <person name="Spormann A.M."/>
            <person name="Op den Camp H."/>
            <person name="Overmann J."/>
            <person name="Amann R."/>
            <person name="Jetten M.S.M."/>
            <person name="Mascher T."/>
            <person name="Medema M.H."/>
            <person name="Devos D.P."/>
            <person name="Kaster A.-K."/>
            <person name="Ovreas L."/>
            <person name="Rohde M."/>
            <person name="Galperin M.Y."/>
            <person name="Jogler C."/>
        </authorList>
    </citation>
    <scope>NUCLEOTIDE SEQUENCE [LARGE SCALE GENOMIC DNA]</scope>
    <source>
        <strain evidence="7 8">Mal4</strain>
    </source>
</reference>
<dbReference type="PANTHER" id="PTHR42693">
    <property type="entry name" value="ARYLSULFATASE FAMILY MEMBER"/>
    <property type="match status" value="1"/>
</dbReference>
<evidence type="ECO:0000256" key="1">
    <source>
        <dbReference type="ARBA" id="ARBA00008779"/>
    </source>
</evidence>
<organism evidence="7 8">
    <name type="scientific">Maioricimonas rarisocia</name>
    <dbReference type="NCBI Taxonomy" id="2528026"/>
    <lineage>
        <taxon>Bacteria</taxon>
        <taxon>Pseudomonadati</taxon>
        <taxon>Planctomycetota</taxon>
        <taxon>Planctomycetia</taxon>
        <taxon>Planctomycetales</taxon>
        <taxon>Planctomycetaceae</taxon>
        <taxon>Maioricimonas</taxon>
    </lineage>
</organism>
<dbReference type="InterPro" id="IPR024607">
    <property type="entry name" value="Sulfatase_CS"/>
</dbReference>
<evidence type="ECO:0000313" key="8">
    <source>
        <dbReference type="Proteomes" id="UP000320496"/>
    </source>
</evidence>
<dbReference type="SUPFAM" id="SSF53649">
    <property type="entry name" value="Alkaline phosphatase-like"/>
    <property type="match status" value="1"/>
</dbReference>
<keyword evidence="4" id="KW-0106">Calcium</keyword>
<dbReference type="RefSeq" id="WP_145369850.1">
    <property type="nucleotide sequence ID" value="NZ_CP036275.1"/>
</dbReference>
<gene>
    <name evidence="7" type="ORF">Mal4_29130</name>
</gene>
<dbReference type="GO" id="GO:0046872">
    <property type="term" value="F:metal ion binding"/>
    <property type="evidence" value="ECO:0007669"/>
    <property type="project" value="UniProtKB-KW"/>
</dbReference>
<dbReference type="EMBL" id="CP036275">
    <property type="protein sequence ID" value="QDU38584.1"/>
    <property type="molecule type" value="Genomic_DNA"/>
</dbReference>
<evidence type="ECO:0000313" key="7">
    <source>
        <dbReference type="EMBL" id="QDU38584.1"/>
    </source>
</evidence>
<evidence type="ECO:0000259" key="6">
    <source>
        <dbReference type="Pfam" id="PF00884"/>
    </source>
</evidence>
<feature type="domain" description="Sulfatase N-terminal" evidence="6">
    <location>
        <begin position="54"/>
        <end position="352"/>
    </location>
</feature>
<dbReference type="Gene3D" id="3.40.720.10">
    <property type="entry name" value="Alkaline Phosphatase, subunit A"/>
    <property type="match status" value="1"/>
</dbReference>
<dbReference type="PANTHER" id="PTHR42693:SF53">
    <property type="entry name" value="ENDO-4-O-SULFATASE"/>
    <property type="match status" value="1"/>
</dbReference>
<accession>A0A517Z7Y4</accession>
<dbReference type="KEGG" id="mri:Mal4_29130"/>
<dbReference type="CDD" id="cd16151">
    <property type="entry name" value="sulfatase_like"/>
    <property type="match status" value="1"/>
</dbReference>
<comment type="similarity">
    <text evidence="1">Belongs to the sulfatase family.</text>
</comment>
<protein>
    <submittedName>
        <fullName evidence="7">Arylsulfatase</fullName>
        <ecNumber evidence="7">3.1.6.1</ecNumber>
    </submittedName>
</protein>
<keyword evidence="8" id="KW-1185">Reference proteome</keyword>
<dbReference type="OrthoDB" id="9783154at2"/>
<keyword evidence="3 7" id="KW-0378">Hydrolase</keyword>
<dbReference type="Pfam" id="PF00884">
    <property type="entry name" value="Sulfatase"/>
    <property type="match status" value="1"/>
</dbReference>
<dbReference type="InterPro" id="IPR050738">
    <property type="entry name" value="Sulfatase"/>
</dbReference>
<dbReference type="GO" id="GO:0004065">
    <property type="term" value="F:arylsulfatase activity"/>
    <property type="evidence" value="ECO:0007669"/>
    <property type="project" value="UniProtKB-EC"/>
</dbReference>
<evidence type="ECO:0000256" key="2">
    <source>
        <dbReference type="ARBA" id="ARBA00022723"/>
    </source>
</evidence>
<proteinExistence type="inferred from homology"/>
<dbReference type="InterPro" id="IPR000917">
    <property type="entry name" value="Sulfatase_N"/>
</dbReference>
<dbReference type="PROSITE" id="PS00523">
    <property type="entry name" value="SULFATASE_1"/>
    <property type="match status" value="1"/>
</dbReference>
<dbReference type="EC" id="3.1.6.1" evidence="7"/>
<evidence type="ECO:0000256" key="3">
    <source>
        <dbReference type="ARBA" id="ARBA00022801"/>
    </source>
</evidence>
<dbReference type="Proteomes" id="UP000320496">
    <property type="component" value="Chromosome"/>
</dbReference>
<dbReference type="AlphaFoldDB" id="A0A517Z7Y4"/>
<evidence type="ECO:0000256" key="5">
    <source>
        <dbReference type="SAM" id="MobiDB-lite"/>
    </source>
</evidence>